<dbReference type="SUPFAM" id="SSF75005">
    <property type="entry name" value="Arabinanase/levansucrase/invertase"/>
    <property type="match status" value="1"/>
</dbReference>
<dbReference type="AlphaFoldDB" id="A0A0A5GDJ8"/>
<gene>
    <name evidence="8" type="ORF">N781_09305</name>
</gene>
<evidence type="ECO:0000313" key="8">
    <source>
        <dbReference type="EMBL" id="KGX89288.1"/>
    </source>
</evidence>
<dbReference type="InterPro" id="IPR003469">
    <property type="entry name" value="Glyco_hydro_68"/>
</dbReference>
<accession>A0A0A5GDJ8</accession>
<feature type="site" description="Transition state stabilizer" evidence="5">
    <location>
        <position position="229"/>
    </location>
</feature>
<feature type="binding site" evidence="3">
    <location>
        <begin position="228"/>
        <end position="229"/>
    </location>
    <ligand>
        <name>substrate</name>
    </ligand>
</feature>
<dbReference type="EMBL" id="AVPE01000024">
    <property type="protein sequence ID" value="KGX89288.1"/>
    <property type="molecule type" value="Genomic_DNA"/>
</dbReference>
<feature type="compositionally biased region" description="Basic residues" evidence="7">
    <location>
        <begin position="493"/>
        <end position="504"/>
    </location>
</feature>
<protein>
    <submittedName>
        <fullName evidence="8">Levansucrase</fullName>
    </submittedName>
</protein>
<dbReference type="Pfam" id="PF02435">
    <property type="entry name" value="Glyco_hydro_68"/>
    <property type="match status" value="1"/>
</dbReference>
<dbReference type="eggNOG" id="COG1621">
    <property type="taxonomic scope" value="Bacteria"/>
</dbReference>
<name>A0A0A5GDJ8_9BACI</name>
<dbReference type="STRING" id="1385510.GCA_000425205_03587"/>
<proteinExistence type="inferred from homology"/>
<reference evidence="8 9" key="1">
    <citation type="submission" date="2013-08" db="EMBL/GenBank/DDBJ databases">
        <authorList>
            <person name="Huang J."/>
            <person name="Wang G."/>
        </authorList>
    </citation>
    <scope>NUCLEOTIDE SEQUENCE [LARGE SCALE GENOMIC DNA]</scope>
    <source>
        <strain evidence="8 9">JSM 076056</strain>
    </source>
</reference>
<dbReference type="GO" id="GO:0046872">
    <property type="term" value="F:metal ion binding"/>
    <property type="evidence" value="ECO:0007669"/>
    <property type="project" value="UniProtKB-KW"/>
</dbReference>
<feature type="active site" description="Nucleophile" evidence="2">
    <location>
        <position position="78"/>
    </location>
</feature>
<keyword evidence="4" id="KW-0106">Calcium</keyword>
<dbReference type="InterPro" id="IPR023296">
    <property type="entry name" value="Glyco_hydro_beta-prop_sf"/>
</dbReference>
<evidence type="ECO:0000256" key="7">
    <source>
        <dbReference type="SAM" id="MobiDB-lite"/>
    </source>
</evidence>
<feature type="binding site" evidence="3">
    <location>
        <position position="77"/>
    </location>
    <ligand>
        <name>substrate</name>
    </ligand>
</feature>
<sequence length="504" mass="57092">MPHHDRYDDCSCGKCDYCHHKGNRKFRCCFEESGGFDRTPAIWTREQAEQIRITPQNAAPVIDFDALEPTAPDLWVWDTWPLREQDGSIAVLPGGWRVIFSLTAPRSVLPGKRHDIATIRYFYARDGQDWIPGGRVFPQEDPFGSRQWAGSAFVKDGEIFFFYTATGRRGETSVTYEQRLAFARGDVFSDLEGVLFDNWEEHVIIAEPDGEFYQTQEQSGGGIIYSFRDPWYYLDPESGCEFVLFEGNTAITPAVRECEPQNIGDGDFRSGNDVPNGAAQFNGNVGIMLLRNSDYTEWELLPAILEAECVNQQLERPHIVYSGGRYHLFIISHQFTFAPGLDGPDGLYGFVANNLFGNYVPLGEGGLVIANPPEQPFQAYSWLVLPDLSAESFVNYFNLEGLSLNEVGNQPDQYIFNHFGGVLAPTLQLTVDNLDTTIVNELAQGLVMESETQSAPFPPTCEKRRHYGDLEDEDRDDHAHTRGKRSRDDHRINRGGRRKRHRHD</sequence>
<evidence type="ECO:0000313" key="9">
    <source>
        <dbReference type="Proteomes" id="UP000030528"/>
    </source>
</evidence>
<comment type="cofactor">
    <cofactor evidence="4">
        <name>Ca(2+)</name>
        <dbReference type="ChEBI" id="CHEBI:29108"/>
    </cofactor>
</comment>
<dbReference type="Proteomes" id="UP000030528">
    <property type="component" value="Unassembled WGS sequence"/>
</dbReference>
<evidence type="ECO:0000256" key="1">
    <source>
        <dbReference type="ARBA" id="ARBA00006775"/>
    </source>
</evidence>
<organism evidence="8 9">
    <name type="scientific">Pontibacillus halophilus JSM 076056 = DSM 19796</name>
    <dbReference type="NCBI Taxonomy" id="1385510"/>
    <lineage>
        <taxon>Bacteria</taxon>
        <taxon>Bacillati</taxon>
        <taxon>Bacillota</taxon>
        <taxon>Bacilli</taxon>
        <taxon>Bacillales</taxon>
        <taxon>Bacillaceae</taxon>
        <taxon>Pontibacillus</taxon>
    </lineage>
</organism>
<evidence type="ECO:0000256" key="2">
    <source>
        <dbReference type="PIRSR" id="PIRSR603469-1"/>
    </source>
</evidence>
<feature type="region of interest" description="Disordered" evidence="7">
    <location>
        <begin position="449"/>
        <end position="504"/>
    </location>
</feature>
<dbReference type="GO" id="GO:0050053">
    <property type="term" value="F:levansucrase activity"/>
    <property type="evidence" value="ECO:0007669"/>
    <property type="project" value="InterPro"/>
</dbReference>
<comment type="caution">
    <text evidence="8">The sequence shown here is derived from an EMBL/GenBank/DDBJ whole genome shotgun (WGS) entry which is preliminary data.</text>
</comment>
<dbReference type="Gene3D" id="2.115.10.20">
    <property type="entry name" value="Glycosyl hydrolase domain, family 43"/>
    <property type="match status" value="1"/>
</dbReference>
<keyword evidence="9" id="KW-1185">Reference proteome</keyword>
<evidence type="ECO:0000256" key="6">
    <source>
        <dbReference type="RuleBase" id="RU361220"/>
    </source>
</evidence>
<evidence type="ECO:0000256" key="3">
    <source>
        <dbReference type="PIRSR" id="PIRSR603469-2"/>
    </source>
</evidence>
<evidence type="ECO:0000256" key="4">
    <source>
        <dbReference type="PIRSR" id="PIRSR603469-3"/>
    </source>
</evidence>
<feature type="binding site" evidence="3">
    <location>
        <position position="149"/>
    </location>
    <ligand>
        <name>substrate</name>
    </ligand>
</feature>
<dbReference type="GO" id="GO:0009758">
    <property type="term" value="P:carbohydrate utilization"/>
    <property type="evidence" value="ECO:0007669"/>
    <property type="project" value="InterPro"/>
</dbReference>
<evidence type="ECO:0000256" key="5">
    <source>
        <dbReference type="PIRSR" id="PIRSR603469-4"/>
    </source>
</evidence>
<dbReference type="RefSeq" id="WP_051240097.1">
    <property type="nucleotide sequence ID" value="NZ_AULI01000024.1"/>
</dbReference>
<feature type="active site" description="Proton donor/acceptor" evidence="2">
    <location>
        <position position="315"/>
    </location>
</feature>
<feature type="binding site" evidence="4">
    <location>
        <position position="282"/>
    </location>
    <ligand>
        <name>Ca(2+)</name>
        <dbReference type="ChEBI" id="CHEBI:29108"/>
        <label>1</label>
    </ligand>
</feature>
<feature type="binding site" evidence="3">
    <location>
        <begin position="313"/>
        <end position="315"/>
    </location>
    <ligand>
        <name>substrate</name>
    </ligand>
</feature>
<feature type="compositionally biased region" description="Basic and acidic residues" evidence="7">
    <location>
        <begin position="476"/>
        <end position="492"/>
    </location>
</feature>
<dbReference type="CDD" id="cd08997">
    <property type="entry name" value="GH68"/>
    <property type="match status" value="1"/>
</dbReference>
<comment type="similarity">
    <text evidence="1 6">Belongs to the glycosyl hydrolase 68 family.</text>
</comment>
<keyword evidence="4" id="KW-0479">Metal-binding</keyword>